<keyword evidence="1" id="KW-0472">Membrane</keyword>
<feature type="transmembrane region" description="Helical" evidence="1">
    <location>
        <begin position="100"/>
        <end position="117"/>
    </location>
</feature>
<name>A0A5E4MRX3_9HEMI</name>
<keyword evidence="3" id="KW-1185">Reference proteome</keyword>
<feature type="transmembrane region" description="Helical" evidence="1">
    <location>
        <begin position="70"/>
        <end position="94"/>
    </location>
</feature>
<gene>
    <name evidence="2" type="ORF">CINCED_3A009007</name>
</gene>
<sequence>MTVFLDELHSKAQAYGIKNAEFEKNVKDSKEWNRRDREELSELINRTSELAEQTTQFNSRKRRSSNGGTSGLFCVALSLSTSAIFTGIALMAYISVTLGAIITAIGCLGLAISLHQIPQSSLQNLSKALHHQEGIER</sequence>
<keyword evidence="1" id="KW-0812">Transmembrane</keyword>
<evidence type="ECO:0000313" key="2">
    <source>
        <dbReference type="EMBL" id="VVC35032.1"/>
    </source>
</evidence>
<organism evidence="2 3">
    <name type="scientific">Cinara cedri</name>
    <dbReference type="NCBI Taxonomy" id="506608"/>
    <lineage>
        <taxon>Eukaryota</taxon>
        <taxon>Metazoa</taxon>
        <taxon>Ecdysozoa</taxon>
        <taxon>Arthropoda</taxon>
        <taxon>Hexapoda</taxon>
        <taxon>Insecta</taxon>
        <taxon>Pterygota</taxon>
        <taxon>Neoptera</taxon>
        <taxon>Paraneoptera</taxon>
        <taxon>Hemiptera</taxon>
        <taxon>Sternorrhyncha</taxon>
        <taxon>Aphidomorpha</taxon>
        <taxon>Aphidoidea</taxon>
        <taxon>Aphididae</taxon>
        <taxon>Lachninae</taxon>
        <taxon>Cinara</taxon>
    </lineage>
</organism>
<dbReference type="Proteomes" id="UP000325440">
    <property type="component" value="Unassembled WGS sequence"/>
</dbReference>
<accession>A0A5E4MRX3</accession>
<protein>
    <submittedName>
        <fullName evidence="2">Uncharacterized protein</fullName>
    </submittedName>
</protein>
<evidence type="ECO:0000313" key="3">
    <source>
        <dbReference type="Proteomes" id="UP000325440"/>
    </source>
</evidence>
<dbReference type="EMBL" id="CABPRJ010001040">
    <property type="protein sequence ID" value="VVC35032.1"/>
    <property type="molecule type" value="Genomic_DNA"/>
</dbReference>
<evidence type="ECO:0000256" key="1">
    <source>
        <dbReference type="SAM" id="Phobius"/>
    </source>
</evidence>
<reference evidence="2 3" key="1">
    <citation type="submission" date="2019-08" db="EMBL/GenBank/DDBJ databases">
        <authorList>
            <person name="Alioto T."/>
            <person name="Alioto T."/>
            <person name="Gomez Garrido J."/>
        </authorList>
    </citation>
    <scope>NUCLEOTIDE SEQUENCE [LARGE SCALE GENOMIC DNA]</scope>
</reference>
<keyword evidence="1" id="KW-1133">Transmembrane helix</keyword>
<proteinExistence type="predicted"/>
<dbReference type="AlphaFoldDB" id="A0A5E4MRX3"/>